<sequence>MGLGHKMEAKDNKVRLVEGISGSSEVGCGSGLGRGPIMRSVCWRAKESTMALLGPRGEMKSRPNPSSAPMAHWSALRGATEVSVPNGSFPMRKGSKEKVVPRSIGLLEEKEA</sequence>
<gene>
    <name evidence="2" type="ORF">CIPAW_15G093000</name>
</gene>
<dbReference type="Proteomes" id="UP000811609">
    <property type="component" value="Chromosome 15"/>
</dbReference>
<evidence type="ECO:0000256" key="1">
    <source>
        <dbReference type="SAM" id="MobiDB-lite"/>
    </source>
</evidence>
<organism evidence="2 3">
    <name type="scientific">Carya illinoinensis</name>
    <name type="common">Pecan</name>
    <dbReference type="NCBI Taxonomy" id="32201"/>
    <lineage>
        <taxon>Eukaryota</taxon>
        <taxon>Viridiplantae</taxon>
        <taxon>Streptophyta</taxon>
        <taxon>Embryophyta</taxon>
        <taxon>Tracheophyta</taxon>
        <taxon>Spermatophyta</taxon>
        <taxon>Magnoliopsida</taxon>
        <taxon>eudicotyledons</taxon>
        <taxon>Gunneridae</taxon>
        <taxon>Pentapetalae</taxon>
        <taxon>rosids</taxon>
        <taxon>fabids</taxon>
        <taxon>Fagales</taxon>
        <taxon>Juglandaceae</taxon>
        <taxon>Carya</taxon>
    </lineage>
</organism>
<evidence type="ECO:0000313" key="2">
    <source>
        <dbReference type="EMBL" id="KAG6627010.1"/>
    </source>
</evidence>
<accession>A0A8T1ND89</accession>
<keyword evidence="3" id="KW-1185">Reference proteome</keyword>
<comment type="caution">
    <text evidence="2">The sequence shown here is derived from an EMBL/GenBank/DDBJ whole genome shotgun (WGS) entry which is preliminary data.</text>
</comment>
<feature type="region of interest" description="Disordered" evidence="1">
    <location>
        <begin position="53"/>
        <end position="72"/>
    </location>
</feature>
<reference evidence="2" key="1">
    <citation type="submission" date="2020-12" db="EMBL/GenBank/DDBJ databases">
        <title>WGS assembly of Carya illinoinensis cv. Pawnee.</title>
        <authorList>
            <person name="Platts A."/>
            <person name="Shu S."/>
            <person name="Wright S."/>
            <person name="Barry K."/>
            <person name="Edger P."/>
            <person name="Pires J.C."/>
            <person name="Schmutz J."/>
        </authorList>
    </citation>
    <scope>NUCLEOTIDE SEQUENCE</scope>
    <source>
        <tissue evidence="2">Leaf</tissue>
    </source>
</reference>
<evidence type="ECO:0000313" key="3">
    <source>
        <dbReference type="Proteomes" id="UP000811609"/>
    </source>
</evidence>
<protein>
    <submittedName>
        <fullName evidence="2">Uncharacterized protein</fullName>
    </submittedName>
</protein>
<proteinExistence type="predicted"/>
<name>A0A8T1ND89_CARIL</name>
<dbReference type="AlphaFoldDB" id="A0A8T1ND89"/>
<dbReference type="EMBL" id="CM031823">
    <property type="protein sequence ID" value="KAG6627010.1"/>
    <property type="molecule type" value="Genomic_DNA"/>
</dbReference>